<dbReference type="AlphaFoldDB" id="Q8NAG1"/>
<proteinExistence type="evidence at transcript level"/>
<keyword evidence="1" id="KW-0812">Transmembrane</keyword>
<feature type="transmembrane region" description="Helical" evidence="1">
    <location>
        <begin position="76"/>
        <end position="93"/>
    </location>
</feature>
<keyword evidence="1" id="KW-0472">Membrane</keyword>
<protein>
    <submittedName>
        <fullName evidence="2">cDNA FLJ35409 fis, clone SKNSH2009435</fullName>
    </submittedName>
</protein>
<sequence length="173" mass="18439">MGTGLVAVWHRPGTFLKEVGAGSDCSDVQSLWDASSALSSLPLPLGRVSNTNKRKARPPSQVSCEGVGARESLSLLLLRVFVCLFVCLFQILMDDKTTRICHLLAKRKPPPPHPSSMPGHSWGQSDVAGVGMPKMKLGRMTQSGRRGLGLQVSALASVGPHSFASFAPCLSFL</sequence>
<evidence type="ECO:0000313" key="2">
    <source>
        <dbReference type="EMBL" id="BAC03958.1"/>
    </source>
</evidence>
<dbReference type="RefSeq" id="XP_047293862.1">
    <property type="nucleotide sequence ID" value="XM_047437906.1"/>
</dbReference>
<dbReference type="KEGG" id="hsa:124904228"/>
<keyword evidence="1" id="KW-1133">Transmembrane helix</keyword>
<dbReference type="GeneID" id="124904228"/>
<organism evidence="2">
    <name type="scientific">Homo sapiens</name>
    <name type="common">Human</name>
    <dbReference type="NCBI Taxonomy" id="9606"/>
    <lineage>
        <taxon>Eukaryota</taxon>
        <taxon>Metazoa</taxon>
        <taxon>Chordata</taxon>
        <taxon>Craniata</taxon>
        <taxon>Vertebrata</taxon>
        <taxon>Euteleostomi</taxon>
        <taxon>Mammalia</taxon>
        <taxon>Eutheria</taxon>
        <taxon>Euarchontoglires</taxon>
        <taxon>Primates</taxon>
        <taxon>Haplorrhini</taxon>
        <taxon>Catarrhini</taxon>
        <taxon>Hominidae</taxon>
        <taxon>Homo</taxon>
    </lineage>
</organism>
<dbReference type="RefSeq" id="XP_054196004.1">
    <property type="nucleotide sequence ID" value="XM_054340029.1"/>
</dbReference>
<reference evidence="2" key="1">
    <citation type="journal article" date="2004" name="Nat. Genet.">
        <title>Complete sequencing and characterization of 21,243 full-length human cDNAs.</title>
        <authorList>
            <person name="Ota T."/>
            <person name="Suzuki Y."/>
            <person name="Nishikawa T."/>
            <person name="Otsuki T."/>
            <person name="Sugiyama T."/>
            <person name="Irie R."/>
            <person name="Wakamatsu A."/>
            <person name="Hayashi K."/>
            <person name="Sato H."/>
            <person name="Nagai K."/>
            <person name="Kimura K."/>
            <person name="Makita H."/>
            <person name="Sekine M."/>
            <person name="Obayashi M."/>
            <person name="Nishi T."/>
            <person name="Shibahara T."/>
            <person name="Tanaka T."/>
            <person name="Ishii S."/>
            <person name="Yamamoto J."/>
            <person name="Saito K."/>
            <person name="Kawai Y."/>
            <person name="Isono Y."/>
            <person name="Nakamura Y."/>
            <person name="Nagahari K."/>
            <person name="Murakami K."/>
            <person name="Yasuda T."/>
            <person name="Iwayanagi T."/>
            <person name="Wagatsuma M."/>
            <person name="Shiratori A."/>
            <person name="Sudo H."/>
            <person name="Hosoiri T."/>
            <person name="Kaku Y."/>
            <person name="Kodaira H."/>
            <person name="Kondo H."/>
            <person name="Sugawara M."/>
            <person name="Takahashi M."/>
            <person name="Kanda K."/>
            <person name="Yokoi T."/>
            <person name="Furuya T."/>
            <person name="Kikkawa E."/>
            <person name="Omura Y."/>
            <person name="Abe K."/>
            <person name="Kamihara K."/>
            <person name="Katsuta N."/>
            <person name="Sato K."/>
            <person name="Tanikawa M."/>
            <person name="Yamazaki M."/>
            <person name="Ninomiya K."/>
            <person name="Ishibashi T."/>
            <person name="Yamashita H."/>
            <person name="Murakawa K."/>
            <person name="Fujimori K."/>
            <person name="Tanai H."/>
            <person name="Kimata M."/>
            <person name="Watanabe M."/>
            <person name="Hiraoka S."/>
            <person name="Chiba Y."/>
            <person name="Ishida S."/>
            <person name="Ono Y."/>
            <person name="Takiguchi S."/>
            <person name="Watanabe S."/>
            <person name="Yosida M."/>
            <person name="Hotuta T."/>
            <person name="Kusano J."/>
            <person name="Kanehori K."/>
            <person name="Takahashi-Fujii A."/>
            <person name="Hara H."/>
            <person name="Tanase T."/>
            <person name="Nomura Y."/>
            <person name="Togiya S."/>
            <person name="Komai F."/>
            <person name="Hara R."/>
            <person name="Takeuchi K."/>
            <person name="Arita M."/>
            <person name="Imose N."/>
            <person name="Musashino K."/>
            <person name="Yuuki H."/>
            <person name="Oshima A."/>
            <person name="Sasaki N."/>
            <person name="Aotsuka S."/>
            <person name="Yoshikawa Y."/>
            <person name="Matsunawa H."/>
            <person name="Ichihara T."/>
            <person name="Shiohata N."/>
            <person name="Sano S."/>
            <person name="Moriya S."/>
            <person name="Momiyama H."/>
            <person name="Satoh N."/>
            <person name="Takami S."/>
            <person name="Terashima Y."/>
            <person name="Suzuki O."/>
            <person name="Nakagawa S."/>
            <person name="Senoh A."/>
            <person name="Mizoguchi H."/>
            <person name="Goto Y."/>
            <person name="Shimizu F."/>
            <person name="Wakebe H."/>
            <person name="Hishigaki H."/>
            <person name="Watanabe T."/>
            <person name="Sugiyama A."/>
            <person name="Takemoto M."/>
            <person name="Kawakami B."/>
            <person name="Yamazaki M."/>
            <person name="Watanabe K."/>
            <person name="Kumagai A."/>
            <person name="Itakura S."/>
            <person name="Fukuzumi Y."/>
            <person name="Fujimori Y."/>
            <person name="Komiyama M."/>
            <person name="Tashiro H."/>
            <person name="Tanigami A."/>
            <person name="Fujiwara T."/>
            <person name="Ono T."/>
            <person name="Yamada K."/>
            <person name="Fujii Y."/>
            <person name="Ozaki K."/>
            <person name="Hirao M."/>
            <person name="Ohmori Y."/>
            <person name="Kawabata A."/>
            <person name="Hikiji T."/>
            <person name="Kobatake N."/>
            <person name="Inagaki H."/>
            <person name="Ikema Y."/>
            <person name="Okamoto S."/>
            <person name="Okitani R."/>
            <person name="Kawakami T."/>
            <person name="Noguchi S."/>
            <person name="Itoh T."/>
            <person name="Shigeta K."/>
            <person name="Senba T."/>
            <person name="Matsumura K."/>
            <person name="Nakajima Y."/>
            <person name="Mizuno T."/>
            <person name="Morinaga M."/>
            <person name="Sasaki M."/>
            <person name="Togashi T."/>
            <person name="Oyama M."/>
            <person name="Hata H."/>
            <person name="Watanabe M."/>
            <person name="Komatsu T."/>
            <person name="Mizushima-Sugano J."/>
            <person name="Satoh T."/>
            <person name="Shirai Y."/>
            <person name="Takahashi Y."/>
            <person name="Nakagawa K."/>
            <person name="Okumura K."/>
            <person name="Nagase T."/>
            <person name="Nomura N."/>
            <person name="Kikuchi H."/>
            <person name="Masuho Y."/>
            <person name="Yamashita R."/>
            <person name="Nakai K."/>
            <person name="Yada T."/>
            <person name="Nakamura Y."/>
            <person name="Ohara O."/>
            <person name="Isogai T."/>
            <person name="Sugano S."/>
        </authorList>
    </citation>
    <scope>NUCLEOTIDE SEQUENCE</scope>
</reference>
<dbReference type="EMBL" id="AK092728">
    <property type="protein sequence ID" value="BAC03958.1"/>
    <property type="molecule type" value="mRNA"/>
</dbReference>
<name>Q8NAG1_HUMAN</name>
<accession>Q8NAG1</accession>
<evidence type="ECO:0000256" key="1">
    <source>
        <dbReference type="SAM" id="Phobius"/>
    </source>
</evidence>